<dbReference type="GeneID" id="30016180"/>
<dbReference type="AlphaFoldDB" id="A0A178Z271"/>
<proteinExistence type="predicted"/>
<evidence type="ECO:0000313" key="1">
    <source>
        <dbReference type="EMBL" id="OAP53794.1"/>
    </source>
</evidence>
<dbReference type="RefSeq" id="XP_018687161.1">
    <property type="nucleotide sequence ID" value="XM_018843517.1"/>
</dbReference>
<dbReference type="EMBL" id="LVYI01000022">
    <property type="protein sequence ID" value="OAP53794.1"/>
    <property type="molecule type" value="Genomic_DNA"/>
</dbReference>
<dbReference type="Proteomes" id="UP000078343">
    <property type="component" value="Unassembled WGS sequence"/>
</dbReference>
<name>A0A178Z271_9EURO</name>
<organism evidence="1 2">
    <name type="scientific">Fonsecaea erecta</name>
    <dbReference type="NCBI Taxonomy" id="1367422"/>
    <lineage>
        <taxon>Eukaryota</taxon>
        <taxon>Fungi</taxon>
        <taxon>Dikarya</taxon>
        <taxon>Ascomycota</taxon>
        <taxon>Pezizomycotina</taxon>
        <taxon>Eurotiomycetes</taxon>
        <taxon>Chaetothyriomycetidae</taxon>
        <taxon>Chaetothyriales</taxon>
        <taxon>Herpotrichiellaceae</taxon>
        <taxon>Fonsecaea</taxon>
    </lineage>
</organism>
<comment type="caution">
    <text evidence="1">The sequence shown here is derived from an EMBL/GenBank/DDBJ whole genome shotgun (WGS) entry which is preliminary data.</text>
</comment>
<protein>
    <submittedName>
        <fullName evidence="1">Uncharacterized protein</fullName>
    </submittedName>
</protein>
<reference evidence="1 2" key="1">
    <citation type="submission" date="2016-04" db="EMBL/GenBank/DDBJ databases">
        <title>Draft genome of Fonsecaea erecta CBS 125763.</title>
        <authorList>
            <person name="Weiss V.A."/>
            <person name="Vicente V.A."/>
            <person name="Raittz R.T."/>
            <person name="Moreno L.F."/>
            <person name="De Souza E.M."/>
            <person name="Pedrosa F.O."/>
            <person name="Steffens M.B."/>
            <person name="Faoro H."/>
            <person name="Tadra-Sfeir M.Z."/>
            <person name="Najafzadeh M.J."/>
            <person name="Felipe M.S."/>
            <person name="Teixeira M."/>
            <person name="Sun J."/>
            <person name="Xi L."/>
            <person name="Gomes R."/>
            <person name="De Azevedo C.M."/>
            <person name="Salgado C.G."/>
            <person name="Da Silva M.B."/>
            <person name="Nascimento M.F."/>
            <person name="Queiroz-Telles F."/>
            <person name="Attili D.S."/>
            <person name="Gorbushina A."/>
        </authorList>
    </citation>
    <scope>NUCLEOTIDE SEQUENCE [LARGE SCALE GENOMIC DNA]</scope>
    <source>
        <strain evidence="1 2">CBS 125763</strain>
    </source>
</reference>
<sequence length="196" mass="21990">MGLWDLHLAQKHRYFAKIALEDSLVQECVSAVSPTHTSIYGDSVIIAANRPDERARHRDAVHSKLCDEGFCARGVIVEEAPVIPDVCGFQLGHRKLSPIYLYESILRLNPNSGKEMANYVAIVDHLWQKWADQKGLIEHRRRDVVEMLGRHADSSSSGSGGDWPDDPGFLSRLALSGGMSTRLWPRPTYKDPRSRS</sequence>
<keyword evidence="2" id="KW-1185">Reference proteome</keyword>
<accession>A0A178Z271</accession>
<evidence type="ECO:0000313" key="2">
    <source>
        <dbReference type="Proteomes" id="UP000078343"/>
    </source>
</evidence>
<gene>
    <name evidence="1" type="ORF">AYL99_12013</name>
</gene>